<gene>
    <name evidence="1" type="ORF">SAMN05192555_103123</name>
</gene>
<dbReference type="AlphaFoldDB" id="A0A1G9IBS4"/>
<reference evidence="2" key="1">
    <citation type="submission" date="2016-10" db="EMBL/GenBank/DDBJ databases">
        <authorList>
            <person name="Varghese N."/>
            <person name="Submissions S."/>
        </authorList>
    </citation>
    <scope>NUCLEOTIDE SEQUENCE [LARGE SCALE GENOMIC DNA]</scope>
    <source>
        <strain evidence="2">AAP</strain>
    </source>
</reference>
<dbReference type="Proteomes" id="UP000199107">
    <property type="component" value="Unassembled WGS sequence"/>
</dbReference>
<dbReference type="CDD" id="cd02440">
    <property type="entry name" value="AdoMet_MTases"/>
    <property type="match status" value="1"/>
</dbReference>
<proteinExistence type="predicted"/>
<dbReference type="SUPFAM" id="SSF53335">
    <property type="entry name" value="S-adenosyl-L-methionine-dependent methyltransferases"/>
    <property type="match status" value="1"/>
</dbReference>
<organism evidence="1 2">
    <name type="scientific">Franzmannia pantelleriensis</name>
    <dbReference type="NCBI Taxonomy" id="48727"/>
    <lineage>
        <taxon>Bacteria</taxon>
        <taxon>Pseudomonadati</taxon>
        <taxon>Pseudomonadota</taxon>
        <taxon>Gammaproteobacteria</taxon>
        <taxon>Oceanospirillales</taxon>
        <taxon>Halomonadaceae</taxon>
        <taxon>Franzmannia</taxon>
    </lineage>
</organism>
<dbReference type="STRING" id="48727.SAMN05192555_103123"/>
<dbReference type="OrthoDB" id="9791837at2"/>
<evidence type="ECO:0000313" key="1">
    <source>
        <dbReference type="EMBL" id="SDL22572.1"/>
    </source>
</evidence>
<dbReference type="RefSeq" id="WP_143025040.1">
    <property type="nucleotide sequence ID" value="NZ_FNGH01000003.1"/>
</dbReference>
<dbReference type="EMBL" id="FNGH01000003">
    <property type="protein sequence ID" value="SDL22572.1"/>
    <property type="molecule type" value="Genomic_DNA"/>
</dbReference>
<evidence type="ECO:0000313" key="2">
    <source>
        <dbReference type="Proteomes" id="UP000199107"/>
    </source>
</evidence>
<sequence>METHLSLSDMWSISEKMLHSGDYRSKHIDILSKTISDRDMSILDTACGEGFPSLDLYAHGFHNITSSDGDRHLLKKFENEVKRRNYNIPTYYSTWQNLQEIVKIQYDVVINIDASIGFMDSWSTSNMVTGNGEIVTRVTEVIYNFFHITKPGGIFVIGLQKNNHRGHKFFSMDFGEQKINESVIKCRWEMYYDWEERIKTWINVVDIDGKRNSQTTKSYLFDKFDLVNMLYTVGFNSVHELYTPSYLYEDILVAKRP</sequence>
<evidence type="ECO:0008006" key="3">
    <source>
        <dbReference type="Google" id="ProtNLM"/>
    </source>
</evidence>
<protein>
    <recommendedName>
        <fullName evidence="3">Methyltransferase domain-containing protein</fullName>
    </recommendedName>
</protein>
<keyword evidence="2" id="KW-1185">Reference proteome</keyword>
<name>A0A1G9IBS4_9GAMM</name>
<accession>A0A1G9IBS4</accession>
<dbReference type="InterPro" id="IPR029063">
    <property type="entry name" value="SAM-dependent_MTases_sf"/>
</dbReference>
<dbReference type="Gene3D" id="3.40.50.150">
    <property type="entry name" value="Vaccinia Virus protein VP39"/>
    <property type="match status" value="1"/>
</dbReference>
<dbReference type="Gene3D" id="2.20.25.110">
    <property type="entry name" value="S-adenosyl-L-methionine-dependent methyltransferases"/>
    <property type="match status" value="1"/>
</dbReference>